<name>A0A8S2FIF2_9BILA</name>
<dbReference type="Proteomes" id="UP000677228">
    <property type="component" value="Unassembled WGS sequence"/>
</dbReference>
<feature type="non-terminal residue" evidence="1">
    <location>
        <position position="1"/>
    </location>
</feature>
<gene>
    <name evidence="1" type="ORF">OVA965_LOCUS35945</name>
    <name evidence="2" type="ORF">TMI583_LOCUS36930</name>
</gene>
<reference evidence="1" key="1">
    <citation type="submission" date="2021-02" db="EMBL/GenBank/DDBJ databases">
        <authorList>
            <person name="Nowell W R."/>
        </authorList>
    </citation>
    <scope>NUCLEOTIDE SEQUENCE</scope>
</reference>
<dbReference type="EMBL" id="CAJOBA010053853">
    <property type="protein sequence ID" value="CAF4268993.1"/>
    <property type="molecule type" value="Genomic_DNA"/>
</dbReference>
<proteinExistence type="predicted"/>
<dbReference type="Proteomes" id="UP000682733">
    <property type="component" value="Unassembled WGS sequence"/>
</dbReference>
<sequence>KATAGGTTPLDPEHEYEINKIERRLKLPLTDHQVKTIHDLAIQITQASIKLHASLTGIGYNVDQTLGTDKQLIPLDYVDCVYMPKNVFETFTPEAQQLANITFNKSLIITDHQVNLSLIVPGNTIALDGTRQPYQKSVLQQICEKIEQITNSPHISRDIVITAPGSKFEEHIILPMTISQSYDLYCLHKGQQPNKPDFTYIY</sequence>
<evidence type="ECO:0000313" key="3">
    <source>
        <dbReference type="Proteomes" id="UP000677228"/>
    </source>
</evidence>
<dbReference type="AlphaFoldDB" id="A0A8S2FIF2"/>
<evidence type="ECO:0000313" key="2">
    <source>
        <dbReference type="EMBL" id="CAF4268993.1"/>
    </source>
</evidence>
<accession>A0A8S2FIF2</accession>
<organism evidence="1 3">
    <name type="scientific">Didymodactylos carnosus</name>
    <dbReference type="NCBI Taxonomy" id="1234261"/>
    <lineage>
        <taxon>Eukaryota</taxon>
        <taxon>Metazoa</taxon>
        <taxon>Spiralia</taxon>
        <taxon>Gnathifera</taxon>
        <taxon>Rotifera</taxon>
        <taxon>Eurotatoria</taxon>
        <taxon>Bdelloidea</taxon>
        <taxon>Philodinida</taxon>
        <taxon>Philodinidae</taxon>
        <taxon>Didymodactylos</taxon>
    </lineage>
</organism>
<dbReference type="EMBL" id="CAJNOK010031942">
    <property type="protein sequence ID" value="CAF1478157.1"/>
    <property type="molecule type" value="Genomic_DNA"/>
</dbReference>
<evidence type="ECO:0000313" key="1">
    <source>
        <dbReference type="EMBL" id="CAF1478157.1"/>
    </source>
</evidence>
<protein>
    <submittedName>
        <fullName evidence="1">Uncharacterized protein</fullName>
    </submittedName>
</protein>
<comment type="caution">
    <text evidence="1">The sequence shown here is derived from an EMBL/GenBank/DDBJ whole genome shotgun (WGS) entry which is preliminary data.</text>
</comment>